<evidence type="ECO:0000313" key="4">
    <source>
        <dbReference type="Proteomes" id="UP000294530"/>
    </source>
</evidence>
<dbReference type="RefSeq" id="XP_067815936.1">
    <property type="nucleotide sequence ID" value="XM_067966211.1"/>
</dbReference>
<organism evidence="3 4">
    <name type="scientific">Bremia lactucae</name>
    <name type="common">Lettuce downy mildew</name>
    <dbReference type="NCBI Taxonomy" id="4779"/>
    <lineage>
        <taxon>Eukaryota</taxon>
        <taxon>Sar</taxon>
        <taxon>Stramenopiles</taxon>
        <taxon>Oomycota</taxon>
        <taxon>Peronosporomycetes</taxon>
        <taxon>Peronosporales</taxon>
        <taxon>Peronosporaceae</taxon>
        <taxon>Bremia</taxon>
    </lineage>
</organism>
<dbReference type="PROSITE" id="PS00893">
    <property type="entry name" value="NUDIX_BOX"/>
    <property type="match status" value="1"/>
</dbReference>
<dbReference type="SUPFAM" id="SSF55811">
    <property type="entry name" value="Nudix"/>
    <property type="match status" value="1"/>
</dbReference>
<dbReference type="Gene3D" id="3.90.79.10">
    <property type="entry name" value="Nucleoside Triphosphate Pyrophosphohydrolase"/>
    <property type="match status" value="1"/>
</dbReference>
<dbReference type="Pfam" id="PF00293">
    <property type="entry name" value="NUDIX"/>
    <property type="match status" value="1"/>
</dbReference>
<dbReference type="InterPro" id="IPR020084">
    <property type="entry name" value="NUDIX_hydrolase_CS"/>
</dbReference>
<comment type="caution">
    <text evidence="3">The sequence shown here is derived from an EMBL/GenBank/DDBJ whole genome shotgun (WGS) entry which is preliminary data.</text>
</comment>
<keyword evidence="4" id="KW-1185">Reference proteome</keyword>
<name>A0A976IC56_BRELC</name>
<proteinExistence type="predicted"/>
<keyword evidence="1" id="KW-0378">Hydrolase</keyword>
<reference evidence="3 4" key="1">
    <citation type="journal article" date="2021" name="Genome Biol.">
        <title>AFLAP: assembly-free linkage analysis pipeline using k-mers from genome sequencing data.</title>
        <authorList>
            <person name="Fletcher K."/>
            <person name="Zhang L."/>
            <person name="Gil J."/>
            <person name="Han R."/>
            <person name="Cavanaugh K."/>
            <person name="Michelmore R."/>
        </authorList>
    </citation>
    <scope>NUCLEOTIDE SEQUENCE [LARGE SCALE GENOMIC DNA]</scope>
    <source>
        <strain evidence="3 4">SF5</strain>
    </source>
</reference>
<sequence length="341" mass="38323">MILAKHVNVHKSTEEEIHAAIKRAMTFELDKFQGVDVKLPQRRQEAEMEWNQLQSEIITKYEASAVKSKKFRSGGFSKSVPPYLDHMSLMGLRTIKMYKNFLDEAERFGIQISKENLHISGLRFATDAGKIQEHTVANTDRSVEATIGTGRLKIMILPMTVNPEGLLMFGMVSPSSTQYFDLLFPKGGVMKNEELQEAILRELREEGGWEGDILQYLPSFMSGDDTIFPAIVMVDKAEISTSENLRTAAFFSATDSIIAGSLRQESLDILGLAFQFLNDVAKGNSRITKTTQPDPTIATIKVSHTFPSSSSFFTENKMETIKKLLPPYYATEKKAKEVFSR</sequence>
<evidence type="ECO:0000313" key="3">
    <source>
        <dbReference type="EMBL" id="TDH66437.1"/>
    </source>
</evidence>
<dbReference type="InterPro" id="IPR015797">
    <property type="entry name" value="NUDIX_hydrolase-like_dom_sf"/>
</dbReference>
<dbReference type="GeneID" id="94351882"/>
<dbReference type="InterPro" id="IPR000086">
    <property type="entry name" value="NUDIX_hydrolase_dom"/>
</dbReference>
<evidence type="ECO:0000256" key="1">
    <source>
        <dbReference type="ARBA" id="ARBA00022801"/>
    </source>
</evidence>
<dbReference type="AlphaFoldDB" id="A0A976IC56"/>
<evidence type="ECO:0000259" key="2">
    <source>
        <dbReference type="Pfam" id="PF00293"/>
    </source>
</evidence>
<dbReference type="EMBL" id="SHOA02000017">
    <property type="protein sequence ID" value="TDH66437.1"/>
    <property type="molecule type" value="Genomic_DNA"/>
</dbReference>
<feature type="domain" description="Nudix hydrolase" evidence="2">
    <location>
        <begin position="181"/>
        <end position="220"/>
    </location>
</feature>
<dbReference type="Proteomes" id="UP000294530">
    <property type="component" value="Unassembled WGS sequence"/>
</dbReference>
<protein>
    <recommendedName>
        <fullName evidence="2">Nudix hydrolase domain-containing protein</fullName>
    </recommendedName>
</protein>
<gene>
    <name evidence="3" type="ORF">CCR75_008157</name>
</gene>
<dbReference type="KEGG" id="blac:94351882"/>
<dbReference type="GO" id="GO:0016787">
    <property type="term" value="F:hydrolase activity"/>
    <property type="evidence" value="ECO:0007669"/>
    <property type="project" value="UniProtKB-KW"/>
</dbReference>
<accession>A0A976IC56</accession>